<evidence type="ECO:0000256" key="1">
    <source>
        <dbReference type="ARBA" id="ARBA00022679"/>
    </source>
</evidence>
<dbReference type="Gene3D" id="3.40.630.30">
    <property type="match status" value="1"/>
</dbReference>
<feature type="domain" description="N-acetyltransferase" evidence="3">
    <location>
        <begin position="6"/>
        <end position="165"/>
    </location>
</feature>
<dbReference type="AlphaFoldDB" id="A0A255YI05"/>
<gene>
    <name evidence="4" type="ORF">CHU93_08305</name>
</gene>
<dbReference type="PROSITE" id="PS51186">
    <property type="entry name" value="GNAT"/>
    <property type="match status" value="1"/>
</dbReference>
<organism evidence="4 5">
    <name type="scientific">Sandarakinorhabdus cyanobacteriorum</name>
    <dbReference type="NCBI Taxonomy" id="1981098"/>
    <lineage>
        <taxon>Bacteria</taxon>
        <taxon>Pseudomonadati</taxon>
        <taxon>Pseudomonadota</taxon>
        <taxon>Alphaproteobacteria</taxon>
        <taxon>Sphingomonadales</taxon>
        <taxon>Sphingosinicellaceae</taxon>
        <taxon>Sandarakinorhabdus</taxon>
    </lineage>
</organism>
<keyword evidence="2" id="KW-0012">Acyltransferase</keyword>
<dbReference type="GO" id="GO:0016747">
    <property type="term" value="F:acyltransferase activity, transferring groups other than amino-acyl groups"/>
    <property type="evidence" value="ECO:0007669"/>
    <property type="project" value="InterPro"/>
</dbReference>
<comment type="caution">
    <text evidence="4">The sequence shown here is derived from an EMBL/GenBank/DDBJ whole genome shotgun (WGS) entry which is preliminary data.</text>
</comment>
<protein>
    <submittedName>
        <fullName evidence="4">GNAT family N-acetyltransferase</fullName>
    </submittedName>
</protein>
<evidence type="ECO:0000313" key="5">
    <source>
        <dbReference type="Proteomes" id="UP000216991"/>
    </source>
</evidence>
<keyword evidence="1 4" id="KW-0808">Transferase</keyword>
<proteinExistence type="predicted"/>
<sequence>MAIPTPSIRPVTSADAAALAALLNAIIARGGTTAFETPFAPEQLDAAYLTGPSVHCCFVAEADGQIAGFQTLGTQDFLPPSIGDIATFSRIGGTQRGVGSALFAATVGRARALGLAAINATIRADNVGGLAYYSRMGFVDHEVVPAVPLNDGTPVDRIRKRFALHGGAI</sequence>
<dbReference type="InterPro" id="IPR016181">
    <property type="entry name" value="Acyl_CoA_acyltransferase"/>
</dbReference>
<name>A0A255YI05_9SPHN</name>
<dbReference type="OrthoDB" id="5997585at2"/>
<reference evidence="4 5" key="1">
    <citation type="submission" date="2017-07" db="EMBL/GenBank/DDBJ databases">
        <title>Sandarakinorhabdus cyanobacteriorum sp. nov., a novel bacterium isolated from cyanobacterial aggregates in a eutrophic lake.</title>
        <authorList>
            <person name="Cai H."/>
        </authorList>
    </citation>
    <scope>NUCLEOTIDE SEQUENCE [LARGE SCALE GENOMIC DNA]</scope>
    <source>
        <strain evidence="4 5">TH057</strain>
    </source>
</reference>
<dbReference type="EMBL" id="NOXT01000107">
    <property type="protein sequence ID" value="OYQ28821.1"/>
    <property type="molecule type" value="Genomic_DNA"/>
</dbReference>
<accession>A0A255YI05</accession>
<dbReference type="PANTHER" id="PTHR43877">
    <property type="entry name" value="AMINOALKYLPHOSPHONATE N-ACETYLTRANSFERASE-RELATED-RELATED"/>
    <property type="match status" value="1"/>
</dbReference>
<dbReference type="Proteomes" id="UP000216991">
    <property type="component" value="Unassembled WGS sequence"/>
</dbReference>
<dbReference type="InterPro" id="IPR050832">
    <property type="entry name" value="Bact_Acetyltransf"/>
</dbReference>
<evidence type="ECO:0000259" key="3">
    <source>
        <dbReference type="PROSITE" id="PS51186"/>
    </source>
</evidence>
<dbReference type="Pfam" id="PF00583">
    <property type="entry name" value="Acetyltransf_1"/>
    <property type="match status" value="1"/>
</dbReference>
<dbReference type="SUPFAM" id="SSF55729">
    <property type="entry name" value="Acyl-CoA N-acyltransferases (Nat)"/>
    <property type="match status" value="1"/>
</dbReference>
<dbReference type="InterPro" id="IPR000182">
    <property type="entry name" value="GNAT_dom"/>
</dbReference>
<evidence type="ECO:0000313" key="4">
    <source>
        <dbReference type="EMBL" id="OYQ28821.1"/>
    </source>
</evidence>
<dbReference type="CDD" id="cd04301">
    <property type="entry name" value="NAT_SF"/>
    <property type="match status" value="1"/>
</dbReference>
<keyword evidence="5" id="KW-1185">Reference proteome</keyword>
<evidence type="ECO:0000256" key="2">
    <source>
        <dbReference type="ARBA" id="ARBA00023315"/>
    </source>
</evidence>